<keyword evidence="6" id="KW-0012">Acyltransferase</keyword>
<comment type="similarity">
    <text evidence="2">Belongs to the transglutaminase superfamily. Transglutaminase family.</text>
</comment>
<dbReference type="InterPro" id="IPR002931">
    <property type="entry name" value="Transglutaminase-like"/>
</dbReference>
<sequence length="699" mass="78754">MCLDQNRVLVSFRTPFVYAMANTQPKSLPGPSMPYRGRFNAPIGTSDAEVEDFPELELFEGAVPRGPMYQDNLEVKYIDLNMKQNKQVHHTSMFEYDGLIVRRGDPFTMNITFSRAYNPSTDVVTLEFTIGGQSHSDKNTYVALKLNNPNGKWQCQVRPQGNGVDLSIVPPADCIVGKFCTYVTVETNSLKKRTPRDPNTDIYILFNAWCRNDDVFLDSDSQRQEYVLNDLGMFYNGTCDNVSSRPWNYGQHKRGVLDACFFVMNKSGIPLEDRKDVVRVSRRASAIINSQDDYGVLVGNWSGEYDMGASPTSWTGSVQILLSYANNSTPVCFAQCWVYAGVLNTVFRCLGIPSRVITNYNSAHDNNGNLMTDIFVDENGNMDRKFTRDSVWNYHCWVEAYMRRRDLPDGYGGWQVVDATPQETSDGLFRCGPTSVEAIKAGDMCFPYDAPFVFAEVNSDIVFRKRLDYGRDEVVQRDTTYIGKLMLTKAIDSYLAQDITHTYKHPEGSSANAATMERATTFGCARDRSALQPVDMELEIIAPAVQLGQNFNLKVVLKNKMTEHQTVELTLTGSVIYYTGVNNADFKMERQTVSLGPMMTEEVAVKILANDYMKYMVDQGSLNFSCVCKFLESGQSLVAVKVVRLEVPLLSLKLGGQVRVGHDMSITMIFNNMFNVVLKKVLLQMEGPGDMGFRLKRYK</sequence>
<feature type="active site" evidence="9">
    <location>
        <position position="395"/>
    </location>
</feature>
<dbReference type="InterPro" id="IPR013783">
    <property type="entry name" value="Ig-like_fold"/>
</dbReference>
<comment type="catalytic activity">
    <reaction evidence="8">
        <text>L-glutaminyl-[protein] + L-lysyl-[protein] = [protein]-L-lysyl-N(6)-5-L-glutamyl-[protein] + NH4(+)</text>
        <dbReference type="Rhea" id="RHEA:54816"/>
        <dbReference type="Rhea" id="RHEA-COMP:9752"/>
        <dbReference type="Rhea" id="RHEA-COMP:10207"/>
        <dbReference type="Rhea" id="RHEA-COMP:14005"/>
        <dbReference type="ChEBI" id="CHEBI:28938"/>
        <dbReference type="ChEBI" id="CHEBI:29969"/>
        <dbReference type="ChEBI" id="CHEBI:30011"/>
        <dbReference type="ChEBI" id="CHEBI:138370"/>
        <dbReference type="EC" id="2.3.2.13"/>
    </reaction>
</comment>
<evidence type="ECO:0000256" key="2">
    <source>
        <dbReference type="ARBA" id="ARBA00005968"/>
    </source>
</evidence>
<dbReference type="GO" id="GO:0046872">
    <property type="term" value="F:metal ion binding"/>
    <property type="evidence" value="ECO:0007669"/>
    <property type="project" value="UniProtKB-KW"/>
</dbReference>
<dbReference type="FunFam" id="3.90.260.10:FF:000001">
    <property type="entry name" value="Protein-glutamine gamma-glutamyltransferase 2"/>
    <property type="match status" value="1"/>
</dbReference>
<dbReference type="Pfam" id="PF01841">
    <property type="entry name" value="Transglut_core"/>
    <property type="match status" value="1"/>
</dbReference>
<gene>
    <name evidence="11" type="ORF">ACEWY4_019286</name>
</gene>
<evidence type="ECO:0000256" key="6">
    <source>
        <dbReference type="ARBA" id="ARBA00023315"/>
    </source>
</evidence>
<evidence type="ECO:0000256" key="7">
    <source>
        <dbReference type="ARBA" id="ARBA00024222"/>
    </source>
</evidence>
<dbReference type="InterPro" id="IPR038765">
    <property type="entry name" value="Papain-like_cys_pep_sf"/>
</dbReference>
<evidence type="ECO:0000256" key="1">
    <source>
        <dbReference type="ARBA" id="ARBA00001913"/>
    </source>
</evidence>
<dbReference type="InterPro" id="IPR036985">
    <property type="entry name" value="Transglutaminase-like_sf"/>
</dbReference>
<evidence type="ECO:0000313" key="12">
    <source>
        <dbReference type="Proteomes" id="UP001591681"/>
    </source>
</evidence>
<dbReference type="GO" id="GO:0007399">
    <property type="term" value="P:nervous system development"/>
    <property type="evidence" value="ECO:0007669"/>
    <property type="project" value="UniProtKB-ARBA"/>
</dbReference>
<dbReference type="InterPro" id="IPR023608">
    <property type="entry name" value="Transglutaminase_animal"/>
</dbReference>
<dbReference type="PANTHER" id="PTHR11590:SF42">
    <property type="entry name" value="COAGULATION FACTOR XIII A CHAIN"/>
    <property type="match status" value="1"/>
</dbReference>
<evidence type="ECO:0000256" key="3">
    <source>
        <dbReference type="ARBA" id="ARBA00022679"/>
    </source>
</evidence>
<evidence type="ECO:0000256" key="9">
    <source>
        <dbReference type="PIRSR" id="PIRSR000459-1"/>
    </source>
</evidence>
<dbReference type="PIRSF" id="PIRSF000459">
    <property type="entry name" value="TGM_EBP42"/>
    <property type="match status" value="1"/>
</dbReference>
<dbReference type="FunFam" id="2.60.40.10:FF:000171">
    <property type="entry name" value="protein-glutamine gamma-glutamyltransferase 6"/>
    <property type="match status" value="1"/>
</dbReference>
<dbReference type="InterPro" id="IPR050779">
    <property type="entry name" value="Transglutaminase"/>
</dbReference>
<dbReference type="Pfam" id="PF00927">
    <property type="entry name" value="Transglut_C"/>
    <property type="match status" value="1"/>
</dbReference>
<dbReference type="Gene3D" id="3.90.260.10">
    <property type="entry name" value="Transglutaminase-like"/>
    <property type="match status" value="1"/>
</dbReference>
<feature type="active site" evidence="9">
    <location>
        <position position="418"/>
    </location>
</feature>
<dbReference type="PANTHER" id="PTHR11590">
    <property type="entry name" value="PROTEIN-GLUTAMINE GAMMA-GLUTAMYLTRANSFERASE"/>
    <property type="match status" value="1"/>
</dbReference>
<evidence type="ECO:0000256" key="4">
    <source>
        <dbReference type="ARBA" id="ARBA00022723"/>
    </source>
</evidence>
<comment type="cofactor">
    <cofactor evidence="1">
        <name>Ca(2+)</name>
        <dbReference type="ChEBI" id="CHEBI:29108"/>
    </cofactor>
</comment>
<keyword evidence="12" id="KW-1185">Reference proteome</keyword>
<dbReference type="Proteomes" id="UP001591681">
    <property type="component" value="Unassembled WGS sequence"/>
</dbReference>
<keyword evidence="4" id="KW-0479">Metal-binding</keyword>
<evidence type="ECO:0000256" key="8">
    <source>
        <dbReference type="ARBA" id="ARBA00051843"/>
    </source>
</evidence>
<dbReference type="EMBL" id="JBHFQA010000016">
    <property type="protein sequence ID" value="KAL2085966.1"/>
    <property type="molecule type" value="Genomic_DNA"/>
</dbReference>
<dbReference type="SUPFAM" id="SSF49309">
    <property type="entry name" value="Transglutaminase, two C-terminal domains"/>
    <property type="match status" value="2"/>
</dbReference>
<keyword evidence="5" id="KW-0106">Calcium</keyword>
<name>A0ABD1JGV5_9TELE</name>
<evidence type="ECO:0000313" key="11">
    <source>
        <dbReference type="EMBL" id="KAL2085966.1"/>
    </source>
</evidence>
<organism evidence="11 12">
    <name type="scientific">Coilia grayii</name>
    <name type="common">Gray's grenadier anchovy</name>
    <dbReference type="NCBI Taxonomy" id="363190"/>
    <lineage>
        <taxon>Eukaryota</taxon>
        <taxon>Metazoa</taxon>
        <taxon>Chordata</taxon>
        <taxon>Craniata</taxon>
        <taxon>Vertebrata</taxon>
        <taxon>Euteleostomi</taxon>
        <taxon>Actinopterygii</taxon>
        <taxon>Neopterygii</taxon>
        <taxon>Teleostei</taxon>
        <taxon>Clupei</taxon>
        <taxon>Clupeiformes</taxon>
        <taxon>Clupeoidei</taxon>
        <taxon>Engraulidae</taxon>
        <taxon>Coilinae</taxon>
        <taxon>Coilia</taxon>
    </lineage>
</organism>
<dbReference type="EC" id="2.3.2.13" evidence="7"/>
<dbReference type="InterPro" id="IPR008958">
    <property type="entry name" value="Transglutaminase_C"/>
</dbReference>
<dbReference type="InterPro" id="IPR014756">
    <property type="entry name" value="Ig_E-set"/>
</dbReference>
<proteinExistence type="inferred from homology"/>
<evidence type="ECO:0000259" key="10">
    <source>
        <dbReference type="SMART" id="SM00460"/>
    </source>
</evidence>
<comment type="caution">
    <text evidence="11">The sequence shown here is derived from an EMBL/GenBank/DDBJ whole genome shotgun (WGS) entry which is preliminary data.</text>
</comment>
<dbReference type="AlphaFoldDB" id="A0ABD1JGV5"/>
<dbReference type="InterPro" id="IPR036238">
    <property type="entry name" value="Transglutaminase_C_sf"/>
</dbReference>
<dbReference type="Pfam" id="PF00868">
    <property type="entry name" value="Transglut_N"/>
    <property type="match status" value="1"/>
</dbReference>
<evidence type="ECO:0000256" key="5">
    <source>
        <dbReference type="ARBA" id="ARBA00022837"/>
    </source>
</evidence>
<keyword evidence="3" id="KW-0808">Transferase</keyword>
<dbReference type="SUPFAM" id="SSF54001">
    <property type="entry name" value="Cysteine proteinases"/>
    <property type="match status" value="1"/>
</dbReference>
<feature type="active site" evidence="9">
    <location>
        <position position="336"/>
    </location>
</feature>
<dbReference type="GO" id="GO:0003810">
    <property type="term" value="F:protein-glutamine gamma-glutamyltransferase activity"/>
    <property type="evidence" value="ECO:0007669"/>
    <property type="project" value="UniProtKB-EC"/>
</dbReference>
<dbReference type="SMART" id="SM00460">
    <property type="entry name" value="TGc"/>
    <property type="match status" value="1"/>
</dbReference>
<reference evidence="11 12" key="1">
    <citation type="submission" date="2024-09" db="EMBL/GenBank/DDBJ databases">
        <title>A chromosome-level genome assembly of Gray's grenadier anchovy, Coilia grayii.</title>
        <authorList>
            <person name="Fu Z."/>
        </authorList>
    </citation>
    <scope>NUCLEOTIDE SEQUENCE [LARGE SCALE GENOMIC DNA]</scope>
    <source>
        <strain evidence="11">G4</strain>
        <tissue evidence="11">Muscle</tissue>
    </source>
</reference>
<feature type="domain" description="Transglutaminase-like" evidence="10">
    <location>
        <begin position="328"/>
        <end position="421"/>
    </location>
</feature>
<dbReference type="SUPFAM" id="SSF81296">
    <property type="entry name" value="E set domains"/>
    <property type="match status" value="1"/>
</dbReference>
<dbReference type="InterPro" id="IPR001102">
    <property type="entry name" value="Transglutaminase_N"/>
</dbReference>
<dbReference type="Gene3D" id="2.60.40.10">
    <property type="entry name" value="Immunoglobulins"/>
    <property type="match status" value="2"/>
</dbReference>
<accession>A0ABD1JGV5</accession>
<protein>
    <recommendedName>
        <fullName evidence="7">protein-glutamine gamma-glutamyltransferase</fullName>
        <ecNumber evidence="7">2.3.2.13</ecNumber>
    </recommendedName>
</protein>